<gene>
    <name evidence="1" type="ORF">COZ37_06980</name>
</gene>
<proteinExistence type="predicted"/>
<comment type="caution">
    <text evidence="1">The sequence shown here is derived from an EMBL/GenBank/DDBJ whole genome shotgun (WGS) entry which is preliminary data.</text>
</comment>
<name>A0A2M7M1P0_9BACT</name>
<evidence type="ECO:0000313" key="1">
    <source>
        <dbReference type="EMBL" id="PIX76606.1"/>
    </source>
</evidence>
<feature type="non-terminal residue" evidence="1">
    <location>
        <position position="1"/>
    </location>
</feature>
<sequence length="50" mass="5577">SCLQKERGKTAVPVVMLTHQAKESSVQQALKEINRLSVIKGKTTLIRVEE</sequence>
<protein>
    <submittedName>
        <fullName evidence="1">Homoserine dehydrogenase</fullName>
    </submittedName>
</protein>
<reference evidence="2" key="1">
    <citation type="submission" date="2017-09" db="EMBL/GenBank/DDBJ databases">
        <title>Depth-based differentiation of microbial function through sediment-hosted aquifers and enrichment of novel symbionts in the deep terrestrial subsurface.</title>
        <authorList>
            <person name="Probst A.J."/>
            <person name="Ladd B."/>
            <person name="Jarett J.K."/>
            <person name="Geller-Mcgrath D.E."/>
            <person name="Sieber C.M.K."/>
            <person name="Emerson J.B."/>
            <person name="Anantharaman K."/>
            <person name="Thomas B.C."/>
            <person name="Malmstrom R."/>
            <person name="Stieglmeier M."/>
            <person name="Klingl A."/>
            <person name="Woyke T."/>
            <person name="Ryan C.M."/>
            <person name="Banfield J.F."/>
        </authorList>
    </citation>
    <scope>NUCLEOTIDE SEQUENCE [LARGE SCALE GENOMIC DNA]</scope>
</reference>
<organism evidence="1 2">
    <name type="scientific">bacterium (Candidatus Ratteibacteria) CG_4_10_14_3_um_filter_41_18</name>
    <dbReference type="NCBI Taxonomy" id="2014287"/>
    <lineage>
        <taxon>Bacteria</taxon>
        <taxon>Candidatus Ratteibacteria</taxon>
    </lineage>
</organism>
<dbReference type="AlphaFoldDB" id="A0A2M7M1P0"/>
<accession>A0A2M7M1P0</accession>
<evidence type="ECO:0000313" key="2">
    <source>
        <dbReference type="Proteomes" id="UP000229703"/>
    </source>
</evidence>
<dbReference type="EMBL" id="PFJK01000300">
    <property type="protein sequence ID" value="PIX76606.1"/>
    <property type="molecule type" value="Genomic_DNA"/>
</dbReference>
<dbReference type="Gene3D" id="3.30.70.260">
    <property type="match status" value="1"/>
</dbReference>
<dbReference type="Proteomes" id="UP000229703">
    <property type="component" value="Unassembled WGS sequence"/>
</dbReference>